<dbReference type="Pfam" id="PF01022">
    <property type="entry name" value="HTH_5"/>
    <property type="match status" value="1"/>
</dbReference>
<organism evidence="5 6">
    <name type="scientific">Streptomyces purpureus</name>
    <dbReference type="NCBI Taxonomy" id="1951"/>
    <lineage>
        <taxon>Bacteria</taxon>
        <taxon>Bacillati</taxon>
        <taxon>Actinomycetota</taxon>
        <taxon>Actinomycetes</taxon>
        <taxon>Kitasatosporales</taxon>
        <taxon>Streptomycetaceae</taxon>
        <taxon>Streptomyces</taxon>
    </lineage>
</organism>
<dbReference type="InterPro" id="IPR036388">
    <property type="entry name" value="WH-like_DNA-bd_sf"/>
</dbReference>
<dbReference type="EMBL" id="BMQQ01000026">
    <property type="protein sequence ID" value="GGT53750.1"/>
    <property type="molecule type" value="Genomic_DNA"/>
</dbReference>
<dbReference type="Gene3D" id="1.10.10.10">
    <property type="entry name" value="Winged helix-like DNA-binding domain superfamily/Winged helix DNA-binding domain"/>
    <property type="match status" value="1"/>
</dbReference>
<dbReference type="InterPro" id="IPR011991">
    <property type="entry name" value="ArsR-like_HTH"/>
</dbReference>
<keyword evidence="2" id="KW-0238">DNA-binding</keyword>
<dbReference type="PANTHER" id="PTHR43132:SF8">
    <property type="entry name" value="HTH-TYPE TRANSCRIPTIONAL REGULATOR KMTR"/>
    <property type="match status" value="1"/>
</dbReference>
<dbReference type="InterPro" id="IPR001845">
    <property type="entry name" value="HTH_ArsR_DNA-bd_dom"/>
</dbReference>
<evidence type="ECO:0000256" key="2">
    <source>
        <dbReference type="ARBA" id="ARBA00023125"/>
    </source>
</evidence>
<comment type="caution">
    <text evidence="5">The sequence shown here is derived from an EMBL/GenBank/DDBJ whole genome shotgun (WGS) entry which is preliminary data.</text>
</comment>
<evidence type="ECO:0000256" key="3">
    <source>
        <dbReference type="ARBA" id="ARBA00023163"/>
    </source>
</evidence>
<accession>A0A918HDF6</accession>
<evidence type="ECO:0000259" key="4">
    <source>
        <dbReference type="PROSITE" id="PS50987"/>
    </source>
</evidence>
<dbReference type="SUPFAM" id="SSF46785">
    <property type="entry name" value="Winged helix' DNA-binding domain"/>
    <property type="match status" value="1"/>
</dbReference>
<dbReference type="PROSITE" id="PS50987">
    <property type="entry name" value="HTH_ARSR_2"/>
    <property type="match status" value="1"/>
</dbReference>
<dbReference type="GO" id="GO:0003677">
    <property type="term" value="F:DNA binding"/>
    <property type="evidence" value="ECO:0007669"/>
    <property type="project" value="UniProtKB-KW"/>
</dbReference>
<evidence type="ECO:0000313" key="5">
    <source>
        <dbReference type="EMBL" id="GGT53750.1"/>
    </source>
</evidence>
<keyword evidence="3" id="KW-0804">Transcription</keyword>
<dbReference type="GO" id="GO:0003700">
    <property type="term" value="F:DNA-binding transcription factor activity"/>
    <property type="evidence" value="ECO:0007669"/>
    <property type="project" value="InterPro"/>
</dbReference>
<dbReference type="SMART" id="SM00418">
    <property type="entry name" value="HTH_ARSR"/>
    <property type="match status" value="1"/>
</dbReference>
<reference evidence="5" key="2">
    <citation type="submission" date="2020-09" db="EMBL/GenBank/DDBJ databases">
        <authorList>
            <person name="Sun Q."/>
            <person name="Ohkuma M."/>
        </authorList>
    </citation>
    <scope>NUCLEOTIDE SEQUENCE</scope>
    <source>
        <strain evidence="5">JCM 3172</strain>
    </source>
</reference>
<protein>
    <submittedName>
        <fullName evidence="5">Transcriptional regulator</fullName>
    </submittedName>
</protein>
<keyword evidence="1" id="KW-0805">Transcription regulation</keyword>
<feature type="domain" description="HTH arsR-type" evidence="4">
    <location>
        <begin position="253"/>
        <end position="353"/>
    </location>
</feature>
<proteinExistence type="predicted"/>
<gene>
    <name evidence="5" type="ORF">GCM10014713_54540</name>
</gene>
<name>A0A918HDF6_9ACTN</name>
<evidence type="ECO:0000313" key="6">
    <source>
        <dbReference type="Proteomes" id="UP000619486"/>
    </source>
</evidence>
<dbReference type="Proteomes" id="UP000619486">
    <property type="component" value="Unassembled WGS sequence"/>
</dbReference>
<evidence type="ECO:0000256" key="1">
    <source>
        <dbReference type="ARBA" id="ARBA00023015"/>
    </source>
</evidence>
<dbReference type="CDD" id="cd00090">
    <property type="entry name" value="HTH_ARSR"/>
    <property type="match status" value="1"/>
</dbReference>
<reference evidence="5" key="1">
    <citation type="journal article" date="2014" name="Int. J. Syst. Evol. Microbiol.">
        <title>Complete genome sequence of Corynebacterium casei LMG S-19264T (=DSM 44701T), isolated from a smear-ripened cheese.</title>
        <authorList>
            <consortium name="US DOE Joint Genome Institute (JGI-PGF)"/>
            <person name="Walter F."/>
            <person name="Albersmeier A."/>
            <person name="Kalinowski J."/>
            <person name="Ruckert C."/>
        </authorList>
    </citation>
    <scope>NUCLEOTIDE SEQUENCE</scope>
    <source>
        <strain evidence="5">JCM 3172</strain>
    </source>
</reference>
<sequence length="353" mass="37202">MGRGADVLRIHFTAEDLVRVRVADSVGVMAETYGCAVLARQNRGALPFRGWQNAVPGGIDAASGPLRALAGAGGPRLDLHTLAGGSTSVEQGADTLMSASRAQLRGELEDLTFLSAPSAVWVRSLADGDTAAKQHLVDALTACHRAAVAPHARRIRAHLDGVRAGYARAMLEGGVQRLMEAVCAPPESCWSPPVLTIRSPRNADVHLAGRGLVVAPTVFLWRRPILYWNPLDEAAAPVLSVPTVRDPVTGAALWADEAAGDHTSLVALVGRTRAAALTIVTDGACSTTELARHLDVSAAAASQHTGVLRNSGLITTRRHGPSVLHTITELGAELLTTTGRRRSAPRQRHVRTP</sequence>
<dbReference type="AlphaFoldDB" id="A0A918HDF6"/>
<dbReference type="InterPro" id="IPR036390">
    <property type="entry name" value="WH_DNA-bd_sf"/>
</dbReference>
<dbReference type="PANTHER" id="PTHR43132">
    <property type="entry name" value="ARSENICAL RESISTANCE OPERON REPRESSOR ARSR-RELATED"/>
    <property type="match status" value="1"/>
</dbReference>
<keyword evidence="6" id="KW-1185">Reference proteome</keyword>
<dbReference type="InterPro" id="IPR051011">
    <property type="entry name" value="Metal_resp_trans_reg"/>
</dbReference>